<keyword evidence="3" id="KW-0808">Transferase</keyword>
<proteinExistence type="predicted"/>
<feature type="domain" description="Phospholipid/glycerol acyltransferase" evidence="6">
    <location>
        <begin position="71"/>
        <end position="196"/>
    </location>
</feature>
<dbReference type="GO" id="GO:0003841">
    <property type="term" value="F:1-acylglycerol-3-phosphate O-acyltransferase activity"/>
    <property type="evidence" value="ECO:0007669"/>
    <property type="project" value="TreeGrafter"/>
</dbReference>
<keyword evidence="5 7" id="KW-0012">Acyltransferase</keyword>
<reference evidence="7 8" key="1">
    <citation type="submission" date="2021-09" db="EMBL/GenBank/DDBJ databases">
        <title>WGS of Mycoplasma sp. Zaradi2 strains.</title>
        <authorList>
            <person name="Spergser J."/>
        </authorList>
    </citation>
    <scope>NUCLEOTIDE SEQUENCE [LARGE SCALE GENOMIC DNA]</scope>
    <source>
        <strain evidence="7 8">1331</strain>
    </source>
</reference>
<dbReference type="InterPro" id="IPR002123">
    <property type="entry name" value="Plipid/glycerol_acylTrfase"/>
</dbReference>
<comment type="caution">
    <text evidence="7">The sequence shown here is derived from an EMBL/GenBank/DDBJ whole genome shotgun (WGS) entry which is preliminary data.</text>
</comment>
<name>A0A953NCQ7_9MOLU</name>
<protein>
    <submittedName>
        <fullName evidence="7">1-acyl-sn-glycerol-3-phosphate acyltransferase</fullName>
    </submittedName>
</protein>
<keyword evidence="4" id="KW-0443">Lipid metabolism</keyword>
<evidence type="ECO:0000313" key="8">
    <source>
        <dbReference type="Proteomes" id="UP000772186"/>
    </source>
</evidence>
<evidence type="ECO:0000256" key="2">
    <source>
        <dbReference type="ARBA" id="ARBA00022516"/>
    </source>
</evidence>
<dbReference type="PANTHER" id="PTHR10434">
    <property type="entry name" value="1-ACYL-SN-GLYCEROL-3-PHOSPHATE ACYLTRANSFERASE"/>
    <property type="match status" value="1"/>
</dbReference>
<dbReference type="PANTHER" id="PTHR10434:SF64">
    <property type="entry name" value="1-ACYL-SN-GLYCEROL-3-PHOSPHATE ACYLTRANSFERASE-RELATED"/>
    <property type="match status" value="1"/>
</dbReference>
<organism evidence="7 8">
    <name type="scientific">Mycoplasma tauri</name>
    <dbReference type="NCBI Taxonomy" id="547987"/>
    <lineage>
        <taxon>Bacteria</taxon>
        <taxon>Bacillati</taxon>
        <taxon>Mycoplasmatota</taxon>
        <taxon>Mollicutes</taxon>
        <taxon>Mycoplasmataceae</taxon>
        <taxon>Mycoplasma</taxon>
    </lineage>
</organism>
<dbReference type="SMART" id="SM00563">
    <property type="entry name" value="PlsC"/>
    <property type="match status" value="1"/>
</dbReference>
<evidence type="ECO:0000313" key="7">
    <source>
        <dbReference type="EMBL" id="MBZ4195200.1"/>
    </source>
</evidence>
<sequence>MFIIKMFFFWWYFLWHLWRINVFAKKYRKDPEGYYPQYRNSWLINKVKLFLWFYSIKVKVEGYENIPKGPVLLTPNHKSYLDPIVLIYALKKQSKEETERNRIGTFLAKIELSKKKIMRNLLSLIDTFYINRENIRQSVKVLNEFGLFVKQNSTCGVIFPEGHRIEDESLGEFKNGAFKVAVSNYLPIVPVVIWDTRKALSACRMKKRVITVKFLPAMKPNNFLTMDSHVIANRVKTNIEGALKNE</sequence>
<evidence type="ECO:0000256" key="3">
    <source>
        <dbReference type="ARBA" id="ARBA00022679"/>
    </source>
</evidence>
<dbReference type="CDD" id="cd07989">
    <property type="entry name" value="LPLAT_AGPAT-like"/>
    <property type="match status" value="1"/>
</dbReference>
<dbReference type="AlphaFoldDB" id="A0A953NCQ7"/>
<dbReference type="GO" id="GO:0006654">
    <property type="term" value="P:phosphatidic acid biosynthetic process"/>
    <property type="evidence" value="ECO:0007669"/>
    <property type="project" value="TreeGrafter"/>
</dbReference>
<dbReference type="EMBL" id="JAIQBY010000002">
    <property type="protein sequence ID" value="MBZ4195200.1"/>
    <property type="molecule type" value="Genomic_DNA"/>
</dbReference>
<keyword evidence="2" id="KW-0444">Lipid biosynthesis</keyword>
<dbReference type="Proteomes" id="UP000772186">
    <property type="component" value="Unassembled WGS sequence"/>
</dbReference>
<dbReference type="Pfam" id="PF01553">
    <property type="entry name" value="Acyltransferase"/>
    <property type="match status" value="1"/>
</dbReference>
<gene>
    <name evidence="7" type="ORF">LAD73_00460</name>
</gene>
<evidence type="ECO:0000256" key="1">
    <source>
        <dbReference type="ARBA" id="ARBA00005189"/>
    </source>
</evidence>
<evidence type="ECO:0000259" key="6">
    <source>
        <dbReference type="SMART" id="SM00563"/>
    </source>
</evidence>
<dbReference type="SUPFAM" id="SSF69593">
    <property type="entry name" value="Glycerol-3-phosphate (1)-acyltransferase"/>
    <property type="match status" value="1"/>
</dbReference>
<evidence type="ECO:0000256" key="4">
    <source>
        <dbReference type="ARBA" id="ARBA00023098"/>
    </source>
</evidence>
<comment type="pathway">
    <text evidence="1">Lipid metabolism.</text>
</comment>
<accession>A0A953NCQ7</accession>
<evidence type="ECO:0000256" key="5">
    <source>
        <dbReference type="ARBA" id="ARBA00023315"/>
    </source>
</evidence>
<keyword evidence="8" id="KW-1185">Reference proteome</keyword>
<dbReference type="RefSeq" id="WP_223644346.1">
    <property type="nucleotide sequence ID" value="NZ_JAIQBY010000002.1"/>
</dbReference>